<comment type="caution">
    <text evidence="1">The sequence shown here is derived from an EMBL/GenBank/DDBJ whole genome shotgun (WGS) entry which is preliminary data.</text>
</comment>
<sequence length="97" mass="10545">MIILSRATFKLTEVSFLLDELDVVVFAVELSLMCYVVGWADGATSMRALEAAPVMRLSAVSWSTRYTVFSHTLHFWVVPANAILFSASSPATSSQAG</sequence>
<accession>A0A843W7Z6</accession>
<dbReference type="Proteomes" id="UP000652761">
    <property type="component" value="Unassembled WGS sequence"/>
</dbReference>
<dbReference type="EMBL" id="NMUH01003043">
    <property type="protein sequence ID" value="MQM03487.1"/>
    <property type="molecule type" value="Genomic_DNA"/>
</dbReference>
<evidence type="ECO:0000313" key="2">
    <source>
        <dbReference type="Proteomes" id="UP000652761"/>
    </source>
</evidence>
<proteinExistence type="predicted"/>
<name>A0A843W7Z6_COLES</name>
<protein>
    <submittedName>
        <fullName evidence="1">Uncharacterized protein</fullName>
    </submittedName>
</protein>
<evidence type="ECO:0000313" key="1">
    <source>
        <dbReference type="EMBL" id="MQM03487.1"/>
    </source>
</evidence>
<dbReference type="AlphaFoldDB" id="A0A843W7Z6"/>
<dbReference type="OrthoDB" id="10638555at2759"/>
<keyword evidence="2" id="KW-1185">Reference proteome</keyword>
<gene>
    <name evidence="1" type="ORF">Taro_036264</name>
</gene>
<organism evidence="1 2">
    <name type="scientific">Colocasia esculenta</name>
    <name type="common">Wild taro</name>
    <name type="synonym">Arum esculentum</name>
    <dbReference type="NCBI Taxonomy" id="4460"/>
    <lineage>
        <taxon>Eukaryota</taxon>
        <taxon>Viridiplantae</taxon>
        <taxon>Streptophyta</taxon>
        <taxon>Embryophyta</taxon>
        <taxon>Tracheophyta</taxon>
        <taxon>Spermatophyta</taxon>
        <taxon>Magnoliopsida</taxon>
        <taxon>Liliopsida</taxon>
        <taxon>Araceae</taxon>
        <taxon>Aroideae</taxon>
        <taxon>Colocasieae</taxon>
        <taxon>Colocasia</taxon>
    </lineage>
</organism>
<reference evidence="1" key="1">
    <citation type="submission" date="2017-07" db="EMBL/GenBank/DDBJ databases">
        <title>Taro Niue Genome Assembly and Annotation.</title>
        <authorList>
            <person name="Atibalentja N."/>
            <person name="Keating K."/>
            <person name="Fields C.J."/>
        </authorList>
    </citation>
    <scope>NUCLEOTIDE SEQUENCE</scope>
    <source>
        <strain evidence="1">Niue_2</strain>
        <tissue evidence="1">Leaf</tissue>
    </source>
</reference>